<dbReference type="GeneID" id="25269561"/>
<evidence type="ECO:0000256" key="1">
    <source>
        <dbReference type="SAM" id="MobiDB-lite"/>
    </source>
</evidence>
<proteinExistence type="predicted"/>
<dbReference type="VEuPathDB" id="ToxoDB:EAH_00014910"/>
<organism evidence="2 3">
    <name type="scientific">Eimeria acervulina</name>
    <name type="common">Coccidian parasite</name>
    <dbReference type="NCBI Taxonomy" id="5801"/>
    <lineage>
        <taxon>Eukaryota</taxon>
        <taxon>Sar</taxon>
        <taxon>Alveolata</taxon>
        <taxon>Apicomplexa</taxon>
        <taxon>Conoidasida</taxon>
        <taxon>Coccidia</taxon>
        <taxon>Eucoccidiorida</taxon>
        <taxon>Eimeriorina</taxon>
        <taxon>Eimeriidae</taxon>
        <taxon>Eimeria</taxon>
    </lineage>
</organism>
<accession>U6GP54</accession>
<evidence type="ECO:0000313" key="3">
    <source>
        <dbReference type="Proteomes" id="UP000018050"/>
    </source>
</evidence>
<feature type="region of interest" description="Disordered" evidence="1">
    <location>
        <begin position="23"/>
        <end position="60"/>
    </location>
</feature>
<dbReference type="AlphaFoldDB" id="U6GP54"/>
<reference evidence="2" key="1">
    <citation type="submission" date="2013-10" db="EMBL/GenBank/DDBJ databases">
        <title>Genomic analysis of the causative agents of coccidiosis in chickens.</title>
        <authorList>
            <person name="Reid A.J."/>
            <person name="Blake D."/>
            <person name="Billington K."/>
            <person name="Browne H."/>
            <person name="Dunn M."/>
            <person name="Hung S."/>
            <person name="Kawahara F."/>
            <person name="Miranda-Saavedra D."/>
            <person name="Mourier T."/>
            <person name="Nagra H."/>
            <person name="Otto T.D."/>
            <person name="Rawlings N."/>
            <person name="Sanchez A."/>
            <person name="Sanders M."/>
            <person name="Subramaniam C."/>
            <person name="Tay Y."/>
            <person name="Dear P."/>
            <person name="Doerig C."/>
            <person name="Gruber A."/>
            <person name="Parkinson J."/>
            <person name="Shirley M."/>
            <person name="Wan K.L."/>
            <person name="Berriman M."/>
            <person name="Tomley F."/>
            <person name="Pain A."/>
        </authorList>
    </citation>
    <scope>NUCLEOTIDE SEQUENCE [LARGE SCALE GENOMIC DNA]</scope>
    <source>
        <strain evidence="2">Houghton</strain>
    </source>
</reference>
<name>U6GP54_EIMAC</name>
<evidence type="ECO:0000313" key="2">
    <source>
        <dbReference type="EMBL" id="CDI80399.1"/>
    </source>
</evidence>
<keyword evidence="3" id="KW-1185">Reference proteome</keyword>
<dbReference type="EMBL" id="HG671199">
    <property type="protein sequence ID" value="CDI80399.1"/>
    <property type="molecule type" value="Genomic_DNA"/>
</dbReference>
<gene>
    <name evidence="2" type="ORF">EAH_00014910</name>
</gene>
<dbReference type="Proteomes" id="UP000018050">
    <property type="component" value="Unassembled WGS sequence"/>
</dbReference>
<reference evidence="2" key="2">
    <citation type="submission" date="2013-10" db="EMBL/GenBank/DDBJ databases">
        <authorList>
            <person name="Aslett M."/>
        </authorList>
    </citation>
    <scope>NUCLEOTIDE SEQUENCE [LARGE SCALE GENOMIC DNA]</scope>
    <source>
        <strain evidence="2">Houghton</strain>
    </source>
</reference>
<dbReference type="RefSeq" id="XP_013249651.1">
    <property type="nucleotide sequence ID" value="XM_013394197.1"/>
</dbReference>
<sequence>MTVVYSLSRYFSRRHHLAEFEARNVGDRIPRPTPRPEGGGASEIEMAERSSKDRQDSSKGLSSFIESGLSLSVAVSFSVSLSVL</sequence>
<feature type="compositionally biased region" description="Basic and acidic residues" evidence="1">
    <location>
        <begin position="46"/>
        <end position="57"/>
    </location>
</feature>
<protein>
    <submittedName>
        <fullName evidence="2">Uncharacterized protein</fullName>
    </submittedName>
</protein>